<accession>A0A8J2ML34</accession>
<feature type="compositionally biased region" description="Basic and acidic residues" evidence="1">
    <location>
        <begin position="285"/>
        <end position="296"/>
    </location>
</feature>
<dbReference type="PANTHER" id="PTHR34239">
    <property type="entry name" value="APPLE DOMAIN-CONTAINING PROTEIN"/>
    <property type="match status" value="1"/>
</dbReference>
<evidence type="ECO:0000313" key="3">
    <source>
        <dbReference type="Proteomes" id="UP000786811"/>
    </source>
</evidence>
<dbReference type="Proteomes" id="UP000786811">
    <property type="component" value="Unassembled WGS sequence"/>
</dbReference>
<evidence type="ECO:0000313" key="2">
    <source>
        <dbReference type="EMBL" id="CAG5096833.1"/>
    </source>
</evidence>
<feature type="compositionally biased region" description="Basic and acidic residues" evidence="1">
    <location>
        <begin position="9"/>
        <end position="24"/>
    </location>
</feature>
<name>A0A8J2ML34_COTCN</name>
<feature type="compositionally biased region" description="Low complexity" evidence="1">
    <location>
        <begin position="340"/>
        <end position="363"/>
    </location>
</feature>
<feature type="compositionally biased region" description="Polar residues" evidence="1">
    <location>
        <begin position="320"/>
        <end position="336"/>
    </location>
</feature>
<sequence>MGKHKKRSHSEERGEETKKLRREMKDLKELVMRVLATQPIHDAVNMADSENNNNSLRDDASTDLSYQQQGQNQGTGETPETRDTESQIGLIDLTDTVQGEIEGSKKKIEEPGSSATLDEDIIKILGQAPETGEACQKIHADVAVRWNAWIKSGLKKEEKENLLKKYPRGGSCLLEAPILNPEIASTLNESALKRDNYFCNTQKLAGSSLSALAPVINLLLEKDKIDSKEILGNIWDAARIQAELHHSQSIARRAYILPGLTKQVASSLEERQIDTHLFVYGQTDPRFKSPTPEEKPNIQFGKLERLVSTPQADVRDEPEVQTSDSQVGCPKTTSEAFQPEQTQSDSESELSSSSIEQQQQHQQITNPLGREQEQVKLAGRLKHFLKAWEQITPDKFIRQCITGHKINFKEIPYQTQRCKYLGFILKSRRMIVELPDEKRNSLMTHVKSIKNKKSCKIRRFAQVVGMLVASCPGVDYGMLHCKLLEKAKLEALDLSGLDYDKNMNIPGYVTKDLDWCKGHKL</sequence>
<dbReference type="AlphaFoldDB" id="A0A8J2ML34"/>
<reference evidence="2" key="1">
    <citation type="submission" date="2021-04" db="EMBL/GenBank/DDBJ databases">
        <authorList>
            <person name="Chebbi M.A.C M."/>
        </authorList>
    </citation>
    <scope>NUCLEOTIDE SEQUENCE</scope>
</reference>
<organism evidence="2 3">
    <name type="scientific">Cotesia congregata</name>
    <name type="common">Parasitoid wasp</name>
    <name type="synonym">Apanteles congregatus</name>
    <dbReference type="NCBI Taxonomy" id="51543"/>
    <lineage>
        <taxon>Eukaryota</taxon>
        <taxon>Metazoa</taxon>
        <taxon>Ecdysozoa</taxon>
        <taxon>Arthropoda</taxon>
        <taxon>Hexapoda</taxon>
        <taxon>Insecta</taxon>
        <taxon>Pterygota</taxon>
        <taxon>Neoptera</taxon>
        <taxon>Endopterygota</taxon>
        <taxon>Hymenoptera</taxon>
        <taxon>Apocrita</taxon>
        <taxon>Ichneumonoidea</taxon>
        <taxon>Braconidae</taxon>
        <taxon>Microgastrinae</taxon>
        <taxon>Cotesia</taxon>
    </lineage>
</organism>
<comment type="caution">
    <text evidence="2">The sequence shown here is derived from an EMBL/GenBank/DDBJ whole genome shotgun (WGS) entry which is preliminary data.</text>
</comment>
<feature type="region of interest" description="Disordered" evidence="1">
    <location>
        <begin position="1"/>
        <end position="24"/>
    </location>
</feature>
<dbReference type="OrthoDB" id="7635152at2759"/>
<proteinExistence type="predicted"/>
<evidence type="ECO:0000256" key="1">
    <source>
        <dbReference type="SAM" id="MobiDB-lite"/>
    </source>
</evidence>
<protein>
    <submittedName>
        <fullName evidence="2">Uncharacterized protein</fullName>
    </submittedName>
</protein>
<keyword evidence="3" id="KW-1185">Reference proteome</keyword>
<feature type="region of interest" description="Disordered" evidence="1">
    <location>
        <begin position="38"/>
        <end position="89"/>
    </location>
</feature>
<dbReference type="PANTHER" id="PTHR34239:SF2">
    <property type="entry name" value="TRANSPOSABLE ELEMENT P TRANSPOSASE_THAP9 CONSERVED DOMAIN-CONTAINING PROTEIN"/>
    <property type="match status" value="1"/>
</dbReference>
<gene>
    <name evidence="2" type="ORF">HICCMSTLAB_LOCUS8408</name>
</gene>
<dbReference type="EMBL" id="CAJNRD030001121">
    <property type="protein sequence ID" value="CAG5096833.1"/>
    <property type="molecule type" value="Genomic_DNA"/>
</dbReference>
<feature type="compositionally biased region" description="Low complexity" evidence="1">
    <location>
        <begin position="67"/>
        <end position="76"/>
    </location>
</feature>
<feature type="region of interest" description="Disordered" evidence="1">
    <location>
        <begin position="283"/>
        <end position="368"/>
    </location>
</feature>